<dbReference type="GO" id="GO:0016788">
    <property type="term" value="F:hydrolase activity, acting on ester bonds"/>
    <property type="evidence" value="ECO:0007669"/>
    <property type="project" value="UniProtKB-UniRule"/>
</dbReference>
<keyword evidence="3 5" id="KW-0540">Nuclease</keyword>
<evidence type="ECO:0000256" key="5">
    <source>
        <dbReference type="HAMAP-Rule" id="MF_00651"/>
    </source>
</evidence>
<feature type="domain" description="YqgF/RNase H-like" evidence="6">
    <location>
        <begin position="1"/>
        <end position="101"/>
    </location>
</feature>
<protein>
    <recommendedName>
        <fullName evidence="5">Putative pre-16S rRNA nuclease</fullName>
        <ecNumber evidence="5">3.1.-.-</ecNumber>
    </recommendedName>
</protein>
<dbReference type="SMART" id="SM00732">
    <property type="entry name" value="YqgFc"/>
    <property type="match status" value="1"/>
</dbReference>
<dbReference type="InterPro" id="IPR005227">
    <property type="entry name" value="YqgF"/>
</dbReference>
<dbReference type="HAMAP" id="MF_00651">
    <property type="entry name" value="Nuclease_YqgF"/>
    <property type="match status" value="1"/>
</dbReference>
<evidence type="ECO:0000256" key="1">
    <source>
        <dbReference type="ARBA" id="ARBA00022490"/>
    </source>
</evidence>
<keyword evidence="4 5" id="KW-0378">Hydrolase</keyword>
<evidence type="ECO:0000256" key="4">
    <source>
        <dbReference type="ARBA" id="ARBA00022801"/>
    </source>
</evidence>
<dbReference type="GO" id="GO:0004518">
    <property type="term" value="F:nuclease activity"/>
    <property type="evidence" value="ECO:0007669"/>
    <property type="project" value="UniProtKB-KW"/>
</dbReference>
<reference evidence="7" key="2">
    <citation type="journal article" date="2021" name="PeerJ">
        <title>Extensive microbial diversity within the chicken gut microbiome revealed by metagenomics and culture.</title>
        <authorList>
            <person name="Gilroy R."/>
            <person name="Ravi A."/>
            <person name="Getino M."/>
            <person name="Pursley I."/>
            <person name="Horton D.L."/>
            <person name="Alikhan N.F."/>
            <person name="Baker D."/>
            <person name="Gharbi K."/>
            <person name="Hall N."/>
            <person name="Watson M."/>
            <person name="Adriaenssens E.M."/>
            <person name="Foster-Nyarko E."/>
            <person name="Jarju S."/>
            <person name="Secka A."/>
            <person name="Antonio M."/>
            <person name="Oren A."/>
            <person name="Chaudhuri R.R."/>
            <person name="La Ragione R."/>
            <person name="Hildebrand F."/>
            <person name="Pallen M.J."/>
        </authorList>
    </citation>
    <scope>NUCLEOTIDE SEQUENCE</scope>
    <source>
        <strain evidence="7">ChiHjej10B9-9673</strain>
    </source>
</reference>
<comment type="similarity">
    <text evidence="5">Belongs to the YqgF HJR family.</text>
</comment>
<dbReference type="Gene3D" id="3.30.420.140">
    <property type="entry name" value="YqgF/RNase H-like domain"/>
    <property type="match status" value="1"/>
</dbReference>
<comment type="subcellular location">
    <subcellularLocation>
        <location evidence="5">Cytoplasm</location>
    </subcellularLocation>
</comment>
<keyword evidence="1 5" id="KW-0963">Cytoplasm</keyword>
<dbReference type="GO" id="GO:0005829">
    <property type="term" value="C:cytosol"/>
    <property type="evidence" value="ECO:0007669"/>
    <property type="project" value="TreeGrafter"/>
</dbReference>
<dbReference type="InterPro" id="IPR012337">
    <property type="entry name" value="RNaseH-like_sf"/>
</dbReference>
<evidence type="ECO:0000256" key="3">
    <source>
        <dbReference type="ARBA" id="ARBA00022722"/>
    </source>
</evidence>
<dbReference type="EC" id="3.1.-.-" evidence="5"/>
<dbReference type="InterPro" id="IPR006641">
    <property type="entry name" value="YqgF/RNaseH-like_dom"/>
</dbReference>
<gene>
    <name evidence="7" type="primary">ruvX</name>
    <name evidence="7" type="ORF">IAC18_03685</name>
</gene>
<organism evidence="7 8">
    <name type="scientific">Candidatus Scatomorpha merdipullorum</name>
    <dbReference type="NCBI Taxonomy" id="2840927"/>
    <lineage>
        <taxon>Bacteria</taxon>
        <taxon>Bacillati</taxon>
        <taxon>Bacillota</taxon>
        <taxon>Clostridia</taxon>
        <taxon>Eubacteriales</taxon>
        <taxon>Candidatus Scatomorpha</taxon>
    </lineage>
</organism>
<dbReference type="Proteomes" id="UP000824001">
    <property type="component" value="Unassembled WGS sequence"/>
</dbReference>
<name>A0A9D1FD98_9FIRM</name>
<dbReference type="GO" id="GO:0000967">
    <property type="term" value="P:rRNA 5'-end processing"/>
    <property type="evidence" value="ECO:0007669"/>
    <property type="project" value="UniProtKB-UniRule"/>
</dbReference>
<reference evidence="7" key="1">
    <citation type="submission" date="2020-10" db="EMBL/GenBank/DDBJ databases">
        <authorList>
            <person name="Gilroy R."/>
        </authorList>
    </citation>
    <scope>NUCLEOTIDE SEQUENCE</scope>
    <source>
        <strain evidence="7">ChiHjej10B9-9673</strain>
    </source>
</reference>
<dbReference type="PANTHER" id="PTHR33317">
    <property type="entry name" value="POLYNUCLEOTIDYL TRANSFERASE, RIBONUCLEASE H-LIKE SUPERFAMILY PROTEIN"/>
    <property type="match status" value="1"/>
</dbReference>
<dbReference type="SUPFAM" id="SSF53098">
    <property type="entry name" value="Ribonuclease H-like"/>
    <property type="match status" value="1"/>
</dbReference>
<dbReference type="NCBIfam" id="TIGR00250">
    <property type="entry name" value="RNAse_H_YqgF"/>
    <property type="match status" value="1"/>
</dbReference>
<dbReference type="InterPro" id="IPR037027">
    <property type="entry name" value="YqgF/RNaseH-like_dom_sf"/>
</dbReference>
<comment type="function">
    <text evidence="5">Could be a nuclease involved in processing of the 5'-end of pre-16S rRNA.</text>
</comment>
<proteinExistence type="inferred from homology"/>
<accession>A0A9D1FD98</accession>
<dbReference type="EMBL" id="DVJK01000103">
    <property type="protein sequence ID" value="HIS66649.1"/>
    <property type="molecule type" value="Genomic_DNA"/>
</dbReference>
<keyword evidence="2 5" id="KW-0690">Ribosome biogenesis</keyword>
<dbReference type="CDD" id="cd16964">
    <property type="entry name" value="YqgF"/>
    <property type="match status" value="1"/>
</dbReference>
<dbReference type="AlphaFoldDB" id="A0A9D1FD98"/>
<dbReference type="PANTHER" id="PTHR33317:SF4">
    <property type="entry name" value="POLYNUCLEOTIDYL TRANSFERASE, RIBONUCLEASE H-LIKE SUPERFAMILY PROTEIN"/>
    <property type="match status" value="1"/>
</dbReference>
<sequence length="142" mass="15479">MRIMALDYGDARTGVAISDERGILCGETQVLAERDAERLAKRVLELAETRGCGLILLGLPLNMDGSEGPRAEKARAFAALLSQSGAPEVLLRDERRTSVEAHGILRANGKREKKHRQSVDAVAAQLILETYLGTADNARRQK</sequence>
<evidence type="ECO:0000256" key="2">
    <source>
        <dbReference type="ARBA" id="ARBA00022517"/>
    </source>
</evidence>
<evidence type="ECO:0000313" key="8">
    <source>
        <dbReference type="Proteomes" id="UP000824001"/>
    </source>
</evidence>
<dbReference type="Pfam" id="PF03652">
    <property type="entry name" value="RuvX"/>
    <property type="match status" value="1"/>
</dbReference>
<evidence type="ECO:0000313" key="7">
    <source>
        <dbReference type="EMBL" id="HIS66649.1"/>
    </source>
</evidence>
<comment type="caution">
    <text evidence="7">The sequence shown here is derived from an EMBL/GenBank/DDBJ whole genome shotgun (WGS) entry which is preliminary data.</text>
</comment>
<evidence type="ECO:0000259" key="6">
    <source>
        <dbReference type="SMART" id="SM00732"/>
    </source>
</evidence>